<gene>
    <name evidence="2" type="ORF">ElyMa_006442500</name>
</gene>
<feature type="compositionally biased region" description="Basic and acidic residues" evidence="1">
    <location>
        <begin position="47"/>
        <end position="58"/>
    </location>
</feature>
<sequence>MRQKFETAVIQVESTWYTGQATAFVMSDSIAELIVGDFEGVDSPLKQIDEPANERDDPSNDSTRCGLVATRSSRRQGEAAEGDKKENISNACPQKGKGERAATDRSGYQGED</sequence>
<accession>A0AAV4HZN9</accession>
<name>A0AAV4HZN9_9GAST</name>
<comment type="caution">
    <text evidence="2">The sequence shown here is derived from an EMBL/GenBank/DDBJ whole genome shotgun (WGS) entry which is preliminary data.</text>
</comment>
<evidence type="ECO:0000313" key="3">
    <source>
        <dbReference type="Proteomes" id="UP000762676"/>
    </source>
</evidence>
<dbReference type="AlphaFoldDB" id="A0AAV4HZN9"/>
<keyword evidence="3" id="KW-1185">Reference proteome</keyword>
<evidence type="ECO:0000256" key="1">
    <source>
        <dbReference type="SAM" id="MobiDB-lite"/>
    </source>
</evidence>
<evidence type="ECO:0000313" key="2">
    <source>
        <dbReference type="EMBL" id="GFS02319.1"/>
    </source>
</evidence>
<feature type="non-terminal residue" evidence="2">
    <location>
        <position position="112"/>
    </location>
</feature>
<reference evidence="2 3" key="1">
    <citation type="journal article" date="2021" name="Elife">
        <title>Chloroplast acquisition without the gene transfer in kleptoplastic sea slugs, Plakobranchus ocellatus.</title>
        <authorList>
            <person name="Maeda T."/>
            <person name="Takahashi S."/>
            <person name="Yoshida T."/>
            <person name="Shimamura S."/>
            <person name="Takaki Y."/>
            <person name="Nagai Y."/>
            <person name="Toyoda A."/>
            <person name="Suzuki Y."/>
            <person name="Arimoto A."/>
            <person name="Ishii H."/>
            <person name="Satoh N."/>
            <person name="Nishiyama T."/>
            <person name="Hasebe M."/>
            <person name="Maruyama T."/>
            <person name="Minagawa J."/>
            <person name="Obokata J."/>
            <person name="Shigenobu S."/>
        </authorList>
    </citation>
    <scope>NUCLEOTIDE SEQUENCE [LARGE SCALE GENOMIC DNA]</scope>
</reference>
<dbReference type="Proteomes" id="UP000762676">
    <property type="component" value="Unassembled WGS sequence"/>
</dbReference>
<feature type="region of interest" description="Disordered" evidence="1">
    <location>
        <begin position="43"/>
        <end position="112"/>
    </location>
</feature>
<feature type="compositionally biased region" description="Basic and acidic residues" evidence="1">
    <location>
        <begin position="75"/>
        <end position="87"/>
    </location>
</feature>
<proteinExistence type="predicted"/>
<protein>
    <submittedName>
        <fullName evidence="2">Uncharacterized protein</fullName>
    </submittedName>
</protein>
<dbReference type="EMBL" id="BMAT01012939">
    <property type="protein sequence ID" value="GFS02319.1"/>
    <property type="molecule type" value="Genomic_DNA"/>
</dbReference>
<organism evidence="2 3">
    <name type="scientific">Elysia marginata</name>
    <dbReference type="NCBI Taxonomy" id="1093978"/>
    <lineage>
        <taxon>Eukaryota</taxon>
        <taxon>Metazoa</taxon>
        <taxon>Spiralia</taxon>
        <taxon>Lophotrochozoa</taxon>
        <taxon>Mollusca</taxon>
        <taxon>Gastropoda</taxon>
        <taxon>Heterobranchia</taxon>
        <taxon>Euthyneura</taxon>
        <taxon>Panpulmonata</taxon>
        <taxon>Sacoglossa</taxon>
        <taxon>Placobranchoidea</taxon>
        <taxon>Plakobranchidae</taxon>
        <taxon>Elysia</taxon>
    </lineage>
</organism>